<feature type="compositionally biased region" description="Polar residues" evidence="8">
    <location>
        <begin position="574"/>
        <end position="587"/>
    </location>
</feature>
<evidence type="ECO:0000256" key="2">
    <source>
        <dbReference type="ARBA" id="ARBA00009050"/>
    </source>
</evidence>
<evidence type="ECO:0000256" key="1">
    <source>
        <dbReference type="ARBA" id="ARBA00004167"/>
    </source>
</evidence>
<keyword evidence="3" id="KW-0805">Transcription regulation</keyword>
<feature type="region of interest" description="Disordered" evidence="8">
    <location>
        <begin position="574"/>
        <end position="626"/>
    </location>
</feature>
<name>A0ABM1N6I5_NICVS</name>
<comment type="subcellular location">
    <subcellularLocation>
        <location evidence="1">Membrane</location>
        <topology evidence="1">Single-pass membrane protein</topology>
    </subcellularLocation>
</comment>
<gene>
    <name evidence="11" type="primary">LOC108566862</name>
</gene>
<protein>
    <submittedName>
        <fullName evidence="11">Cyclic AMP-dependent transcription factor ATF-6 beta</fullName>
    </submittedName>
</protein>
<evidence type="ECO:0000313" key="10">
    <source>
        <dbReference type="Proteomes" id="UP000695000"/>
    </source>
</evidence>
<feature type="region of interest" description="Disordered" evidence="8">
    <location>
        <begin position="111"/>
        <end position="135"/>
    </location>
</feature>
<evidence type="ECO:0000313" key="11">
    <source>
        <dbReference type="RefSeq" id="XP_017782435.1"/>
    </source>
</evidence>
<comment type="similarity">
    <text evidence="2">Belongs to the bZIP family. ATF subfamily.</text>
</comment>
<dbReference type="PANTHER" id="PTHR46164">
    <property type="entry name" value="ATF6, ISOFORM C"/>
    <property type="match status" value="1"/>
</dbReference>
<evidence type="ECO:0000256" key="8">
    <source>
        <dbReference type="SAM" id="MobiDB-lite"/>
    </source>
</evidence>
<dbReference type="PANTHER" id="PTHR46164:SF3">
    <property type="entry name" value="ATF6, ISOFORM C"/>
    <property type="match status" value="1"/>
</dbReference>
<keyword evidence="7" id="KW-0175">Coiled coil</keyword>
<keyword evidence="5" id="KW-0804">Transcription</keyword>
<dbReference type="CDD" id="cd14700">
    <property type="entry name" value="bZIP_ATF6"/>
    <property type="match status" value="1"/>
</dbReference>
<feature type="domain" description="BZIP" evidence="9">
    <location>
        <begin position="256"/>
        <end position="312"/>
    </location>
</feature>
<dbReference type="InterPro" id="IPR051882">
    <property type="entry name" value="ATF_bZIP_TF"/>
</dbReference>
<feature type="coiled-coil region" evidence="7">
    <location>
        <begin position="274"/>
        <end position="308"/>
    </location>
</feature>
<dbReference type="Proteomes" id="UP000695000">
    <property type="component" value="Unplaced"/>
</dbReference>
<evidence type="ECO:0000256" key="7">
    <source>
        <dbReference type="SAM" id="Coils"/>
    </source>
</evidence>
<evidence type="ECO:0000256" key="4">
    <source>
        <dbReference type="ARBA" id="ARBA00023125"/>
    </source>
</evidence>
<dbReference type="Pfam" id="PF00170">
    <property type="entry name" value="bZIP_1"/>
    <property type="match status" value="1"/>
</dbReference>
<dbReference type="SMART" id="SM00338">
    <property type="entry name" value="BRLZ"/>
    <property type="match status" value="1"/>
</dbReference>
<dbReference type="GeneID" id="108566862"/>
<dbReference type="InterPro" id="IPR004827">
    <property type="entry name" value="bZIP"/>
</dbReference>
<feature type="compositionally biased region" description="Polar residues" evidence="8">
    <location>
        <begin position="111"/>
        <end position="132"/>
    </location>
</feature>
<evidence type="ECO:0000256" key="6">
    <source>
        <dbReference type="ARBA" id="ARBA00023242"/>
    </source>
</evidence>
<accession>A0ABM1N6I5</accession>
<keyword evidence="4" id="KW-0238">DNA-binding</keyword>
<reference evidence="11" key="1">
    <citation type="submission" date="2025-08" db="UniProtKB">
        <authorList>
            <consortium name="RefSeq"/>
        </authorList>
    </citation>
    <scope>IDENTIFICATION</scope>
    <source>
        <tissue evidence="11">Whole Larva</tissue>
    </source>
</reference>
<organism evidence="10 11">
    <name type="scientific">Nicrophorus vespilloides</name>
    <name type="common">Boreal carrion beetle</name>
    <dbReference type="NCBI Taxonomy" id="110193"/>
    <lineage>
        <taxon>Eukaryota</taxon>
        <taxon>Metazoa</taxon>
        <taxon>Ecdysozoa</taxon>
        <taxon>Arthropoda</taxon>
        <taxon>Hexapoda</taxon>
        <taxon>Insecta</taxon>
        <taxon>Pterygota</taxon>
        <taxon>Neoptera</taxon>
        <taxon>Endopterygota</taxon>
        <taxon>Coleoptera</taxon>
        <taxon>Polyphaga</taxon>
        <taxon>Staphyliniformia</taxon>
        <taxon>Silphidae</taxon>
        <taxon>Nicrophorinae</taxon>
        <taxon>Nicrophorus</taxon>
    </lineage>
</organism>
<dbReference type="RefSeq" id="XP_017782435.1">
    <property type="nucleotide sequence ID" value="XM_017926946.1"/>
</dbReference>
<evidence type="ECO:0000256" key="5">
    <source>
        <dbReference type="ARBA" id="ARBA00023163"/>
    </source>
</evidence>
<dbReference type="SUPFAM" id="SSF57959">
    <property type="entry name" value="Leucine zipper domain"/>
    <property type="match status" value="1"/>
</dbReference>
<keyword evidence="6" id="KW-0539">Nucleus</keyword>
<dbReference type="Gene3D" id="1.20.5.170">
    <property type="match status" value="1"/>
</dbReference>
<dbReference type="PROSITE" id="PS50217">
    <property type="entry name" value="BZIP"/>
    <property type="match status" value="1"/>
</dbReference>
<evidence type="ECO:0000259" key="9">
    <source>
        <dbReference type="PROSITE" id="PS50217"/>
    </source>
</evidence>
<dbReference type="InterPro" id="IPR046347">
    <property type="entry name" value="bZIP_sf"/>
</dbReference>
<keyword evidence="10" id="KW-1185">Reference proteome</keyword>
<sequence>MLTTDDFDDGYLFKCSPDSSTNDSFMTDYLGSDEDFLQQLSSGLDIPLLLNPNDDELGVLNSFLDKSPDEILSEITSPVPHSDYPDSEIQWTANVMPIVKTEYETCDEFYNSDSVQSGSPTPSHSSDGSNGKTDIKDEIFIDTPPISPNDGQQNVAQPLHINLVQKLQPHQSRHQRLQQKLPYTIPTKHKKKLFVVSQNETPTHMVKNKNSNIVIFENLRAVPVNRLPTIQPISNVPVVVKSEPILKIRPDIDPKALKRQQRMIKNRESANLSRKKKKEYLTSLEKQVQDLTAENEQLKRENSQLKQRLSGLGGCKIMVNGIHNKTATKGMVLCIFLFGLAVNTSVFRNPFNNNDSLPSDLDNQVPSILHQNGRHLLWQEEEIVEAPPNVTTKTLPLPMCPMLVNQTESVRLALELHRWIGKPYNVSEDFMVSPPRPKIRTIRSRIKKRAKSKLNNIDEPVLSSVYRLGRRTRRIQPITENELQVFDPTPEQLYSEFFEAINRRDDTFYVVSFSADHMLLPALHHNKTRRPKMSLILPSMLPNDSSSTKSVVSLMQIDCEVLDTRMIHIKQGSIPQNFRNQTASPTTHGPVPEPARHNVTSEPPADHFRPYFLRKGKNSIGGAERG</sequence>
<proteinExistence type="inferred from homology"/>
<evidence type="ECO:0000256" key="3">
    <source>
        <dbReference type="ARBA" id="ARBA00023015"/>
    </source>
</evidence>